<dbReference type="InterPro" id="IPR039470">
    <property type="entry name" value="Nuc_deoxyri_tr2"/>
</dbReference>
<organism evidence="1">
    <name type="scientific">Cuerna arida</name>
    <dbReference type="NCBI Taxonomy" id="1464854"/>
    <lineage>
        <taxon>Eukaryota</taxon>
        <taxon>Metazoa</taxon>
        <taxon>Ecdysozoa</taxon>
        <taxon>Arthropoda</taxon>
        <taxon>Hexapoda</taxon>
        <taxon>Insecta</taxon>
        <taxon>Pterygota</taxon>
        <taxon>Neoptera</taxon>
        <taxon>Paraneoptera</taxon>
        <taxon>Hemiptera</taxon>
        <taxon>Auchenorrhyncha</taxon>
        <taxon>Membracoidea</taxon>
        <taxon>Cicadellidae</taxon>
        <taxon>Cicadellinae</taxon>
        <taxon>Proconiini</taxon>
        <taxon>Cuerna</taxon>
    </lineage>
</organism>
<dbReference type="Gene3D" id="3.40.50.450">
    <property type="match status" value="1"/>
</dbReference>
<sequence length="135" mass="15684">KLGITFYNPQVKYWNPALLDAEHVAKETATVLLFMIDNQTRNIAGMIETAYLAALNRNIVLVIYPYVKNQTIMDERLPLQEFNDLTETKELLLSLARRKNINVFDNLQIALNLIDWLFNKNVSFDQNSTSQFKFV</sequence>
<reference evidence="1" key="1">
    <citation type="submission" date="2015-11" db="EMBL/GenBank/DDBJ databases">
        <title>De novo transcriptome assembly of four potential Pierce s Disease insect vectors from Arizona vineyards.</title>
        <authorList>
            <person name="Tassone E.E."/>
        </authorList>
    </citation>
    <scope>NUCLEOTIDE SEQUENCE</scope>
</reference>
<dbReference type="GO" id="GO:0005886">
    <property type="term" value="C:plasma membrane"/>
    <property type="evidence" value="ECO:0007669"/>
    <property type="project" value="TreeGrafter"/>
</dbReference>
<name>A0A1B6GLE3_9HEMI</name>
<dbReference type="PANTHER" id="PTHR36300:SF1">
    <property type="entry name" value="RAW, ISOFORM A"/>
    <property type="match status" value="1"/>
</dbReference>
<protein>
    <submittedName>
        <fullName evidence="1">Uncharacterized protein</fullName>
    </submittedName>
</protein>
<proteinExistence type="predicted"/>
<dbReference type="PANTHER" id="PTHR36300">
    <property type="entry name" value="RAW, ISOFORM A"/>
    <property type="match status" value="1"/>
</dbReference>
<feature type="non-terminal residue" evidence="1">
    <location>
        <position position="1"/>
    </location>
</feature>
<dbReference type="AlphaFoldDB" id="A0A1B6GLE3"/>
<dbReference type="Pfam" id="PF15891">
    <property type="entry name" value="Nuc_deoxyri_tr2"/>
    <property type="match status" value="1"/>
</dbReference>
<dbReference type="EMBL" id="GECZ01006558">
    <property type="protein sequence ID" value="JAS63211.1"/>
    <property type="molecule type" value="Transcribed_RNA"/>
</dbReference>
<accession>A0A1B6GLE3</accession>
<evidence type="ECO:0000313" key="1">
    <source>
        <dbReference type="EMBL" id="JAS63211.1"/>
    </source>
</evidence>
<gene>
    <name evidence="1" type="ORF">g.7260</name>
</gene>